<proteinExistence type="inferred from homology"/>
<keyword evidence="6 8" id="KW-0472">Membrane</keyword>
<feature type="transmembrane region" description="Helical" evidence="8">
    <location>
        <begin position="20"/>
        <end position="39"/>
    </location>
</feature>
<protein>
    <submittedName>
        <fullName evidence="9">Uncharacterized protein</fullName>
    </submittedName>
</protein>
<evidence type="ECO:0000256" key="1">
    <source>
        <dbReference type="ARBA" id="ARBA00004370"/>
    </source>
</evidence>
<accession>A0ABD3A5L6</accession>
<keyword evidence="4 8" id="KW-0812">Transmembrane</keyword>
<evidence type="ECO:0000256" key="5">
    <source>
        <dbReference type="ARBA" id="ARBA00022989"/>
    </source>
</evidence>
<keyword evidence="10" id="KW-1185">Reference proteome</keyword>
<organism evidence="9 10">
    <name type="scientific">Cinchona calisaya</name>
    <dbReference type="NCBI Taxonomy" id="153742"/>
    <lineage>
        <taxon>Eukaryota</taxon>
        <taxon>Viridiplantae</taxon>
        <taxon>Streptophyta</taxon>
        <taxon>Embryophyta</taxon>
        <taxon>Tracheophyta</taxon>
        <taxon>Spermatophyta</taxon>
        <taxon>Magnoliopsida</taxon>
        <taxon>eudicotyledons</taxon>
        <taxon>Gunneridae</taxon>
        <taxon>Pentapetalae</taxon>
        <taxon>asterids</taxon>
        <taxon>lamiids</taxon>
        <taxon>Gentianales</taxon>
        <taxon>Rubiaceae</taxon>
        <taxon>Cinchonoideae</taxon>
        <taxon>Cinchoneae</taxon>
        <taxon>Cinchona</taxon>
    </lineage>
</organism>
<evidence type="ECO:0000313" key="9">
    <source>
        <dbReference type="EMBL" id="KAL3527031.1"/>
    </source>
</evidence>
<feature type="transmembrane region" description="Helical" evidence="8">
    <location>
        <begin position="51"/>
        <end position="72"/>
    </location>
</feature>
<evidence type="ECO:0000256" key="8">
    <source>
        <dbReference type="SAM" id="Phobius"/>
    </source>
</evidence>
<name>A0ABD3A5L6_9GENT</name>
<dbReference type="Proteomes" id="UP001630127">
    <property type="component" value="Unassembled WGS sequence"/>
</dbReference>
<dbReference type="Pfam" id="PF00083">
    <property type="entry name" value="Sugar_tr"/>
    <property type="match status" value="1"/>
</dbReference>
<evidence type="ECO:0000313" key="10">
    <source>
        <dbReference type="Proteomes" id="UP001630127"/>
    </source>
</evidence>
<evidence type="ECO:0000256" key="7">
    <source>
        <dbReference type="ARBA" id="ARBA00044504"/>
    </source>
</evidence>
<comment type="subcellular location">
    <subcellularLocation>
        <location evidence="1">Membrane</location>
    </subcellularLocation>
</comment>
<dbReference type="GO" id="GO:0016020">
    <property type="term" value="C:membrane"/>
    <property type="evidence" value="ECO:0007669"/>
    <property type="project" value="UniProtKB-SubCell"/>
</dbReference>
<dbReference type="PANTHER" id="PTHR23500">
    <property type="entry name" value="SOLUTE CARRIER FAMILY 2, FACILITATED GLUCOSE TRANSPORTER"/>
    <property type="match status" value="1"/>
</dbReference>
<dbReference type="InterPro" id="IPR005828">
    <property type="entry name" value="MFS_sugar_transport-like"/>
</dbReference>
<evidence type="ECO:0000256" key="4">
    <source>
        <dbReference type="ARBA" id="ARBA00022692"/>
    </source>
</evidence>
<keyword evidence="5 8" id="KW-1133">Transmembrane helix</keyword>
<comment type="similarity">
    <text evidence="7">Belongs to the major facilitator superfamily. Phosphate:H(+) symporter (TC 2.A.1.9) family.</text>
</comment>
<dbReference type="InterPro" id="IPR045262">
    <property type="entry name" value="STP/PLT_plant"/>
</dbReference>
<reference evidence="9 10" key="1">
    <citation type="submission" date="2024-11" db="EMBL/GenBank/DDBJ databases">
        <title>A near-complete genome assembly of Cinchona calisaya.</title>
        <authorList>
            <person name="Lian D.C."/>
            <person name="Zhao X.W."/>
            <person name="Wei L."/>
        </authorList>
    </citation>
    <scope>NUCLEOTIDE SEQUENCE [LARGE SCALE GENOMIC DNA]</scope>
    <source>
        <tissue evidence="9">Nenye</tissue>
    </source>
</reference>
<gene>
    <name evidence="9" type="ORF">ACH5RR_011687</name>
</gene>
<comment type="caution">
    <text evidence="9">The sequence shown here is derived from an EMBL/GenBank/DDBJ whole genome shotgun (WGS) entry which is preliminary data.</text>
</comment>
<evidence type="ECO:0000256" key="6">
    <source>
        <dbReference type="ARBA" id="ARBA00023136"/>
    </source>
</evidence>
<dbReference type="PANTHER" id="PTHR23500:SF574">
    <property type="entry name" value="SUGAR TRANSPORT PROTEIN 1"/>
    <property type="match status" value="1"/>
</dbReference>
<dbReference type="InterPro" id="IPR036259">
    <property type="entry name" value="MFS_trans_sf"/>
</dbReference>
<comment type="similarity">
    <text evidence="2">Belongs to the major facilitator superfamily. Sugar transporter (TC 2.A.1.1) family.</text>
</comment>
<dbReference type="AlphaFoldDB" id="A0ABD3A5L6"/>
<evidence type="ECO:0000256" key="3">
    <source>
        <dbReference type="ARBA" id="ARBA00022448"/>
    </source>
</evidence>
<evidence type="ECO:0000256" key="2">
    <source>
        <dbReference type="ARBA" id="ARBA00010992"/>
    </source>
</evidence>
<sequence>MYIESVPLYLLEVVPYANHGKFNILYYFCISIGIYMGTISQVETSDIGEGWVLGVCTLLVVIFCTLLFSSLVDIPVPLVNRGKIDDGKTEVELIGGVKDVDIELLDILSAAEASQQQKVLVDSEWSKLLRKQYRPQLHLDLESSLHAS</sequence>
<keyword evidence="3" id="KW-0813">Transport</keyword>
<dbReference type="SUPFAM" id="SSF103473">
    <property type="entry name" value="MFS general substrate transporter"/>
    <property type="match status" value="1"/>
</dbReference>
<dbReference type="EMBL" id="JBJUIK010000005">
    <property type="protein sequence ID" value="KAL3527031.1"/>
    <property type="molecule type" value="Genomic_DNA"/>
</dbReference>
<dbReference type="Gene3D" id="1.20.1250.20">
    <property type="entry name" value="MFS general substrate transporter like domains"/>
    <property type="match status" value="1"/>
</dbReference>